<dbReference type="AlphaFoldDB" id="A0A0D6EVL0"/>
<dbReference type="GO" id="GO:0033743">
    <property type="term" value="F:peptide-methionine (R)-S-oxide reductase activity"/>
    <property type="evidence" value="ECO:0007669"/>
    <property type="project" value="UniProtKB-EC"/>
</dbReference>
<dbReference type="GO" id="GO:0030091">
    <property type="term" value="P:protein repair"/>
    <property type="evidence" value="ECO:0007669"/>
    <property type="project" value="InterPro"/>
</dbReference>
<reference evidence="6" key="1">
    <citation type="submission" date="2014-12" db="EMBL/GenBank/DDBJ databases">
        <authorList>
            <person name="Salcher M.M."/>
        </authorList>
    </citation>
    <scope>NUCLEOTIDE SEQUENCE [LARGE SCALE GENOMIC DNA]</scope>
    <source>
        <strain evidence="6">MMS-10A-171</strain>
    </source>
</reference>
<dbReference type="STRING" id="1581557.BN1208_0582"/>
<protein>
    <recommendedName>
        <fullName evidence="2">peptide-methionine (R)-S-oxide reductase</fullName>
        <ecNumber evidence="2">1.8.4.12</ecNumber>
    </recommendedName>
</protein>
<evidence type="ECO:0000313" key="6">
    <source>
        <dbReference type="Proteomes" id="UP000064007"/>
    </source>
</evidence>
<keyword evidence="3 5" id="KW-0560">Oxidoreductase</keyword>
<dbReference type="InterPro" id="IPR011057">
    <property type="entry name" value="Mss4-like_sf"/>
</dbReference>
<dbReference type="EC" id="1.8.4.12" evidence="2"/>
<dbReference type="PANTHER" id="PTHR10173">
    <property type="entry name" value="METHIONINE SULFOXIDE REDUCTASE"/>
    <property type="match status" value="1"/>
</dbReference>
<proteinExistence type="inferred from homology"/>
<dbReference type="RefSeq" id="WP_046487744.1">
    <property type="nucleotide sequence ID" value="NZ_CP040978.1"/>
</dbReference>
<dbReference type="PROSITE" id="PS51790">
    <property type="entry name" value="MSRB"/>
    <property type="match status" value="1"/>
</dbReference>
<gene>
    <name evidence="5" type="primary">msrB</name>
    <name evidence="5" type="ORF">BN1208_0582</name>
</gene>
<evidence type="ECO:0000313" key="5">
    <source>
        <dbReference type="EMBL" id="CEZ19469.1"/>
    </source>
</evidence>
<dbReference type="HOGENOM" id="CLU_031040_8_5_4"/>
<dbReference type="InterPro" id="IPR002579">
    <property type="entry name" value="Met_Sox_Rdtase_MsrB_dom"/>
</dbReference>
<sequence>MLTWQDIENRVLHGNPPANQRVEKTDDQWRKILPSDVHDVTRHAGTERPFSSPMCAHFEPGFYACACCDTMLFDATQKFDSGTGWPSFTQPLEPNAVAYFSDGSLSSVRVEITCSTCDAHLGHIFPDGPAPSKLRYCVNALSLKRIA</sequence>
<dbReference type="Proteomes" id="UP000064007">
    <property type="component" value="Chromosome 1"/>
</dbReference>
<evidence type="ECO:0000256" key="4">
    <source>
        <dbReference type="ARBA" id="ARBA00048488"/>
    </source>
</evidence>
<accession>A0A0D6EVL0</accession>
<dbReference type="KEGG" id="mbat:BN1208_0582"/>
<dbReference type="Pfam" id="PF01641">
    <property type="entry name" value="SelR"/>
    <property type="match status" value="1"/>
</dbReference>
<dbReference type="InterPro" id="IPR028427">
    <property type="entry name" value="Met_Sox_Rdtase_MsrB"/>
</dbReference>
<dbReference type="GeneID" id="99989873"/>
<evidence type="ECO:0000256" key="1">
    <source>
        <dbReference type="ARBA" id="ARBA00007174"/>
    </source>
</evidence>
<dbReference type="Gene3D" id="2.170.150.20">
    <property type="entry name" value="Peptide methionine sulfoxide reductase"/>
    <property type="match status" value="1"/>
</dbReference>
<dbReference type="OrthoDB" id="4174719at2"/>
<evidence type="ECO:0000256" key="3">
    <source>
        <dbReference type="ARBA" id="ARBA00023002"/>
    </source>
</evidence>
<comment type="similarity">
    <text evidence="1">Belongs to the MsrB Met sulfoxide reductase family.</text>
</comment>
<evidence type="ECO:0000256" key="2">
    <source>
        <dbReference type="ARBA" id="ARBA00012499"/>
    </source>
</evidence>
<dbReference type="NCBIfam" id="TIGR00357">
    <property type="entry name" value="peptide-methionine (R)-S-oxide reductase MsrB"/>
    <property type="match status" value="1"/>
</dbReference>
<dbReference type="SUPFAM" id="SSF51316">
    <property type="entry name" value="Mss4-like"/>
    <property type="match status" value="1"/>
</dbReference>
<organism evidence="5 6">
    <name type="scientific">Candidatus Methylopumilus planktonicus</name>
    <dbReference type="NCBI Taxonomy" id="1581557"/>
    <lineage>
        <taxon>Bacteria</taxon>
        <taxon>Pseudomonadati</taxon>
        <taxon>Pseudomonadota</taxon>
        <taxon>Betaproteobacteria</taxon>
        <taxon>Nitrosomonadales</taxon>
        <taxon>Methylophilaceae</taxon>
        <taxon>Candidatus Methylopumilus</taxon>
    </lineage>
</organism>
<dbReference type="GO" id="GO:0005737">
    <property type="term" value="C:cytoplasm"/>
    <property type="evidence" value="ECO:0007669"/>
    <property type="project" value="TreeGrafter"/>
</dbReference>
<dbReference type="GO" id="GO:0006979">
    <property type="term" value="P:response to oxidative stress"/>
    <property type="evidence" value="ECO:0007669"/>
    <property type="project" value="InterPro"/>
</dbReference>
<dbReference type="PANTHER" id="PTHR10173:SF52">
    <property type="entry name" value="METHIONINE-R-SULFOXIDE REDUCTASE B1"/>
    <property type="match status" value="1"/>
</dbReference>
<name>A0A0D6EVL0_9PROT</name>
<dbReference type="EMBL" id="LN827929">
    <property type="protein sequence ID" value="CEZ19469.1"/>
    <property type="molecule type" value="Genomic_DNA"/>
</dbReference>
<keyword evidence="6" id="KW-1185">Reference proteome</keyword>
<comment type="catalytic activity">
    <reaction evidence="4">
        <text>L-methionyl-[protein] + [thioredoxin]-disulfide + H2O = L-methionyl-(R)-S-oxide-[protein] + [thioredoxin]-dithiol</text>
        <dbReference type="Rhea" id="RHEA:24164"/>
        <dbReference type="Rhea" id="RHEA-COMP:10698"/>
        <dbReference type="Rhea" id="RHEA-COMP:10700"/>
        <dbReference type="Rhea" id="RHEA-COMP:12313"/>
        <dbReference type="Rhea" id="RHEA-COMP:12314"/>
        <dbReference type="ChEBI" id="CHEBI:15377"/>
        <dbReference type="ChEBI" id="CHEBI:16044"/>
        <dbReference type="ChEBI" id="CHEBI:29950"/>
        <dbReference type="ChEBI" id="CHEBI:45764"/>
        <dbReference type="ChEBI" id="CHEBI:50058"/>
        <dbReference type="EC" id="1.8.4.12"/>
    </reaction>
</comment>